<sequence length="133" mass="15866">MKLVQEGIREVCRKNIHTGVLFGIFVSNLSLAFHTGVRHDRLYKTLDYTLNELYMINLRHLSLYRRAFYMLDILIDAMRIFLIKIVEKDLHIVWRTRDEKININQDHIKRNRAGFSNSWTKLESNLLAFQDSL</sequence>
<reference evidence="2" key="1">
    <citation type="submission" date="2013-07" db="EMBL/GenBank/DDBJ databases">
        <title>The genome of an arbuscular mycorrhizal fungus provides insights into the evolution of the oldest plant symbiosis.</title>
        <authorList>
            <consortium name="DOE Joint Genome Institute"/>
            <person name="Tisserant E."/>
            <person name="Malbreil M."/>
            <person name="Kuo A."/>
            <person name="Kohler A."/>
            <person name="Symeonidi A."/>
            <person name="Balestrini R."/>
            <person name="Charron P."/>
            <person name="Duensing N."/>
            <person name="Frei-dit-Frey N."/>
            <person name="Gianinazzi-Pearson V."/>
            <person name="Gilbert B."/>
            <person name="Handa Y."/>
            <person name="Hijri M."/>
            <person name="Kaul R."/>
            <person name="Kawaguchi M."/>
            <person name="Krajinski F."/>
            <person name="Lammers P."/>
            <person name="Lapierre D."/>
            <person name="Masclaux F.G."/>
            <person name="Murat C."/>
            <person name="Morin E."/>
            <person name="Ndikumana S."/>
            <person name="Pagni M."/>
            <person name="Petitpierre D."/>
            <person name="Requena N."/>
            <person name="Rosikiewicz P."/>
            <person name="Riley R."/>
            <person name="Saito K."/>
            <person name="San Clemente H."/>
            <person name="Shapiro H."/>
            <person name="van Tuinen D."/>
            <person name="Becard G."/>
            <person name="Bonfante P."/>
            <person name="Paszkowski U."/>
            <person name="Shachar-Hill Y."/>
            <person name="Young J.P."/>
            <person name="Sanders I.R."/>
            <person name="Henrissat B."/>
            <person name="Rensing S.A."/>
            <person name="Grigoriev I.V."/>
            <person name="Corradi N."/>
            <person name="Roux C."/>
            <person name="Martin F."/>
        </authorList>
    </citation>
    <scope>NUCLEOTIDE SEQUENCE</scope>
    <source>
        <strain evidence="2">DAOM 197198</strain>
    </source>
</reference>
<evidence type="ECO:0000256" key="1">
    <source>
        <dbReference type="SAM" id="Phobius"/>
    </source>
</evidence>
<organism evidence="2">
    <name type="scientific">Rhizophagus irregularis (strain DAOM 181602 / DAOM 197198 / MUCL 43194)</name>
    <name type="common">Arbuscular mycorrhizal fungus</name>
    <name type="synonym">Glomus intraradices</name>
    <dbReference type="NCBI Taxonomy" id="747089"/>
    <lineage>
        <taxon>Eukaryota</taxon>
        <taxon>Fungi</taxon>
        <taxon>Fungi incertae sedis</taxon>
        <taxon>Mucoromycota</taxon>
        <taxon>Glomeromycotina</taxon>
        <taxon>Glomeromycetes</taxon>
        <taxon>Glomerales</taxon>
        <taxon>Glomeraceae</taxon>
        <taxon>Rhizophagus</taxon>
    </lineage>
</organism>
<name>U9UBV7_RHIID</name>
<evidence type="ECO:0000313" key="2">
    <source>
        <dbReference type="EMBL" id="ESA16023.1"/>
    </source>
</evidence>
<keyword evidence="1" id="KW-0472">Membrane</keyword>
<feature type="transmembrane region" description="Helical" evidence="1">
    <location>
        <begin position="20"/>
        <end position="37"/>
    </location>
</feature>
<protein>
    <submittedName>
        <fullName evidence="2">Uncharacterized protein</fullName>
    </submittedName>
</protein>
<keyword evidence="1" id="KW-1133">Transmembrane helix</keyword>
<dbReference type="AlphaFoldDB" id="U9UBV7"/>
<dbReference type="EMBL" id="KI281413">
    <property type="protein sequence ID" value="ESA16023.1"/>
    <property type="molecule type" value="Genomic_DNA"/>
</dbReference>
<proteinExistence type="predicted"/>
<accession>U9UBV7</accession>
<dbReference type="HOGENOM" id="CLU_1907761_0_0_1"/>
<gene>
    <name evidence="2" type="ORF">GLOINDRAFT_94657</name>
</gene>
<keyword evidence="1" id="KW-0812">Transmembrane</keyword>